<evidence type="ECO:0000313" key="1">
    <source>
        <dbReference type="EMBL" id="GFO10455.1"/>
    </source>
</evidence>
<evidence type="ECO:0000313" key="2">
    <source>
        <dbReference type="Proteomes" id="UP000735302"/>
    </source>
</evidence>
<accession>A0AAV4AU66</accession>
<reference evidence="1 2" key="1">
    <citation type="journal article" date="2021" name="Elife">
        <title>Chloroplast acquisition without the gene transfer in kleptoplastic sea slugs, Plakobranchus ocellatus.</title>
        <authorList>
            <person name="Maeda T."/>
            <person name="Takahashi S."/>
            <person name="Yoshida T."/>
            <person name="Shimamura S."/>
            <person name="Takaki Y."/>
            <person name="Nagai Y."/>
            <person name="Toyoda A."/>
            <person name="Suzuki Y."/>
            <person name="Arimoto A."/>
            <person name="Ishii H."/>
            <person name="Satoh N."/>
            <person name="Nishiyama T."/>
            <person name="Hasebe M."/>
            <person name="Maruyama T."/>
            <person name="Minagawa J."/>
            <person name="Obokata J."/>
            <person name="Shigenobu S."/>
        </authorList>
    </citation>
    <scope>NUCLEOTIDE SEQUENCE [LARGE SCALE GENOMIC DNA]</scope>
</reference>
<dbReference type="Proteomes" id="UP000735302">
    <property type="component" value="Unassembled WGS sequence"/>
</dbReference>
<dbReference type="AlphaFoldDB" id="A0AAV4AU66"/>
<comment type="caution">
    <text evidence="1">The sequence shown here is derived from an EMBL/GenBank/DDBJ whole genome shotgun (WGS) entry which is preliminary data.</text>
</comment>
<name>A0AAV4AU66_9GAST</name>
<organism evidence="1 2">
    <name type="scientific">Plakobranchus ocellatus</name>
    <dbReference type="NCBI Taxonomy" id="259542"/>
    <lineage>
        <taxon>Eukaryota</taxon>
        <taxon>Metazoa</taxon>
        <taxon>Spiralia</taxon>
        <taxon>Lophotrochozoa</taxon>
        <taxon>Mollusca</taxon>
        <taxon>Gastropoda</taxon>
        <taxon>Heterobranchia</taxon>
        <taxon>Euthyneura</taxon>
        <taxon>Panpulmonata</taxon>
        <taxon>Sacoglossa</taxon>
        <taxon>Placobranchoidea</taxon>
        <taxon>Plakobranchidae</taxon>
        <taxon>Plakobranchus</taxon>
    </lineage>
</organism>
<sequence length="85" mass="10047">MLQERLMAGERVGFCASMWEVSRVEKTCELRQRPFSLIIRQSSSMNVTYRHGIPRREYQKILPLAKLRVSRKPPSSVISWNLQRK</sequence>
<dbReference type="EMBL" id="BLXT01004179">
    <property type="protein sequence ID" value="GFO10455.1"/>
    <property type="molecule type" value="Genomic_DNA"/>
</dbReference>
<gene>
    <name evidence="1" type="ORF">PoB_003696000</name>
</gene>
<keyword evidence="2" id="KW-1185">Reference proteome</keyword>
<protein>
    <submittedName>
        <fullName evidence="1">Uncharacterized protein</fullName>
    </submittedName>
</protein>
<proteinExistence type="predicted"/>